<dbReference type="EMBL" id="JADJEV010000004">
    <property type="protein sequence ID" value="MBK6974199.1"/>
    <property type="molecule type" value="Genomic_DNA"/>
</dbReference>
<dbReference type="InterPro" id="IPR023393">
    <property type="entry name" value="START-like_dom_sf"/>
</dbReference>
<dbReference type="AlphaFoldDB" id="A0A9D7HMK3"/>
<dbReference type="CDD" id="cd07818">
    <property type="entry name" value="SRPBCC_1"/>
    <property type="match status" value="1"/>
</dbReference>
<dbReference type="Proteomes" id="UP000807785">
    <property type="component" value="Unassembled WGS sequence"/>
</dbReference>
<reference evidence="1" key="1">
    <citation type="submission" date="2020-10" db="EMBL/GenBank/DDBJ databases">
        <title>Connecting structure to function with the recovery of over 1000 high-quality activated sludge metagenome-assembled genomes encoding full-length rRNA genes using long-read sequencing.</title>
        <authorList>
            <person name="Singleton C.M."/>
            <person name="Petriglieri F."/>
            <person name="Kristensen J.M."/>
            <person name="Kirkegaard R.H."/>
            <person name="Michaelsen T.Y."/>
            <person name="Andersen M.H."/>
            <person name="Karst S.M."/>
            <person name="Dueholm M.S."/>
            <person name="Nielsen P.H."/>
            <person name="Albertsen M."/>
        </authorList>
    </citation>
    <scope>NUCLEOTIDE SEQUENCE</scope>
    <source>
        <strain evidence="1">Bjer_18-Q3-R1-45_BAT3C.347</strain>
    </source>
</reference>
<dbReference type="SUPFAM" id="SSF55961">
    <property type="entry name" value="Bet v1-like"/>
    <property type="match status" value="1"/>
</dbReference>
<comment type="caution">
    <text evidence="1">The sequence shown here is derived from an EMBL/GenBank/DDBJ whole genome shotgun (WGS) entry which is preliminary data.</text>
</comment>
<evidence type="ECO:0000313" key="2">
    <source>
        <dbReference type="Proteomes" id="UP000807785"/>
    </source>
</evidence>
<proteinExistence type="predicted"/>
<accession>A0A9D7HMK3</accession>
<protein>
    <submittedName>
        <fullName evidence="1">SRPBCC family protein</fullName>
    </submittedName>
</protein>
<dbReference type="Gene3D" id="3.30.530.20">
    <property type="match status" value="1"/>
</dbReference>
<organism evidence="1 2">
    <name type="scientific">Candidatus Methylophosphatis roskildensis</name>
    <dbReference type="NCBI Taxonomy" id="2899263"/>
    <lineage>
        <taxon>Bacteria</taxon>
        <taxon>Pseudomonadati</taxon>
        <taxon>Pseudomonadota</taxon>
        <taxon>Betaproteobacteria</taxon>
        <taxon>Nitrosomonadales</taxon>
        <taxon>Sterolibacteriaceae</taxon>
        <taxon>Candidatus Methylophosphatis</taxon>
    </lineage>
</organism>
<evidence type="ECO:0000313" key="1">
    <source>
        <dbReference type="EMBL" id="MBK6974199.1"/>
    </source>
</evidence>
<sequence length="175" mass="19221">MVKIIGLIVALVIAGVLILAATRPDTFRVQRATTIQAPPQKVFEFINDFDRWSVWSPWEKKDPAMKRTFGAATSGKGATYAWQGNKDVGQGSMEIAASAPPSRVAIKLDFVKPFEAHNMVEFTLEPKGEATAVTWSMQGHTPYFAKIIHLFFDMDSMVGKDFEAGLASLKAAAEK</sequence>
<name>A0A9D7HMK3_9PROT</name>
<dbReference type="Pfam" id="PF10604">
    <property type="entry name" value="Polyketide_cyc2"/>
    <property type="match status" value="1"/>
</dbReference>
<dbReference type="InterPro" id="IPR019587">
    <property type="entry name" value="Polyketide_cyclase/dehydratase"/>
</dbReference>
<gene>
    <name evidence="1" type="ORF">IPH26_15070</name>
</gene>